<name>A0A1S3KE58_LINAN</name>
<dbReference type="FunFam" id="3.40.50.300:FF:000199">
    <property type="entry name" value="Origin recognition complex subunit 1"/>
    <property type="match status" value="1"/>
</dbReference>
<dbReference type="PANTHER" id="PTHR10763">
    <property type="entry name" value="CELL DIVISION CONTROL PROTEIN 6-RELATED"/>
    <property type="match status" value="1"/>
</dbReference>
<reference evidence="15 16" key="1">
    <citation type="submission" date="2025-04" db="UniProtKB">
        <authorList>
            <consortium name="RefSeq"/>
        </authorList>
    </citation>
    <scope>IDENTIFICATION</scope>
    <source>
        <tissue evidence="15 16">Gonads</tissue>
    </source>
</reference>
<dbReference type="Pfam" id="PF00004">
    <property type="entry name" value="AAA"/>
    <property type="match status" value="1"/>
</dbReference>
<evidence type="ECO:0000256" key="9">
    <source>
        <dbReference type="ARBA" id="ARBA00023125"/>
    </source>
</evidence>
<dbReference type="InterPro" id="IPR003593">
    <property type="entry name" value="AAA+_ATPase"/>
</dbReference>
<dbReference type="SMART" id="SM00382">
    <property type="entry name" value="AAA"/>
    <property type="match status" value="1"/>
</dbReference>
<proteinExistence type="inferred from homology"/>
<dbReference type="CDD" id="cd08768">
    <property type="entry name" value="Cdc6_C"/>
    <property type="match status" value="1"/>
</dbReference>
<evidence type="ECO:0000259" key="13">
    <source>
        <dbReference type="PROSITE" id="PS51038"/>
    </source>
</evidence>
<evidence type="ECO:0000256" key="1">
    <source>
        <dbReference type="ARBA" id="ARBA00004123"/>
    </source>
</evidence>
<dbReference type="InterPro" id="IPR003959">
    <property type="entry name" value="ATPase_AAA_core"/>
</dbReference>
<feature type="region of interest" description="Disordered" evidence="12">
    <location>
        <begin position="462"/>
        <end position="645"/>
    </location>
</feature>
<dbReference type="InterPro" id="IPR050311">
    <property type="entry name" value="ORC1/CDC6"/>
</dbReference>
<evidence type="ECO:0000256" key="4">
    <source>
        <dbReference type="ARBA" id="ARBA00022705"/>
    </source>
</evidence>
<feature type="region of interest" description="Disordered" evidence="12">
    <location>
        <begin position="179"/>
        <end position="212"/>
    </location>
</feature>
<dbReference type="Gene3D" id="2.30.30.490">
    <property type="match status" value="1"/>
</dbReference>
<comment type="similarity">
    <text evidence="2 11">Belongs to the ORC1 family.</text>
</comment>
<dbReference type="InterPro" id="IPR043151">
    <property type="entry name" value="BAH_sf"/>
</dbReference>
<comment type="subcellular location">
    <subcellularLocation>
        <location evidence="1 11">Nucleus</location>
    </subcellularLocation>
</comment>
<dbReference type="GO" id="GO:0033314">
    <property type="term" value="P:mitotic DNA replication checkpoint signaling"/>
    <property type="evidence" value="ECO:0007669"/>
    <property type="project" value="TreeGrafter"/>
</dbReference>
<keyword evidence="8" id="KW-0460">Magnesium</keyword>
<dbReference type="GO" id="GO:0005524">
    <property type="term" value="F:ATP binding"/>
    <property type="evidence" value="ECO:0007669"/>
    <property type="project" value="UniProtKB-KW"/>
</dbReference>
<sequence length="1033" mass="115650">MKRSRRYFSLSQRQMRSFTWVGKGEVKDRRLENRLHYRSYKNGRLEVCIGDGVLVNNSDSLDEKNVKQNAYVARILDLYEDDGRNVAVVQWYWRHHELQSWVTRKTYGEKEVLLNLCNYEREIDIESIIDKCEIVQVAENMDSEVEKCTSDTGTTTFLLRYSFDGKKLRALTLSNFGSTSNGNTKSPSLMKSSKSKGSNKKPSGKENSMAGKVDGELYEDDKVLDDMSLEDIQCKPRNKVTCKDTDILVSPVKGKSRKSIDLKSPVISKYYRAFRTDDVAQCLVDDDISETNTDIIMDDDSEFGIEKVEENNSTVSSTSGKTKRSKSQKVTKNVKSKDFELFTSVTPLSSKKHGNRRTEGDEPCVASNTKRPSRKSTGMTTKREVSQTEVEGSHSPPKRGKTSTDSDLNVKPVSKRNSRKSLPFTKSGKSWPNVMLEKLPVSSRDLKSATFDVSPERVVAKVPSGKEFPITDLGKSAQRKKSSSRKKRVSDPYSFKSDDDQDCDLKSFRNGSVSSVQKTAKTAKSKNSKAIATPKGGKEPTTPKNAKPAATPRASSRKKKAVKYFHSDNDSDNSDASVHTKNLSDSDDSAEDSLEGYDSKPNSRRKSMTGRKASKTPVRTPGKQSCARTPKTPRSKATPSIPSRVKACATPRTVLEQARARLHVSAVPETLPCRDQEFQDIFQFVDGHILDKTSGCMYISGVPGTGKTATVHEVIRELQLQSKTDEGNSFRFIELNGMRLTDPHQAYVELLKELTGAKATPDHAAALLEKRFNTAAPRRETVVLLVDELDLLWTKKQNVLYNIFDWPTKPHARLIVLAVANTMDLPERIMMNRVSSRLGLTRMTFQPYTHKQLQEIVLSRMKGVKAFNEDAIQLAARKVAAVSGDARRALDICRRATEIAEFQAKKKNQPGLVEMEHVDTAIQEMFSSPKIVAMRNASAQEQLFLKAVLAEFQRSGLEEAAFSKIFRQHIALCRFEGITPPTASEVASICSRLGSYRLLLVESGRNDLHQRVRLNVSQDDVAYALRTVSEIEQ</sequence>
<feature type="region of interest" description="Disordered" evidence="12">
    <location>
        <begin position="347"/>
        <end position="430"/>
    </location>
</feature>
<keyword evidence="9 11" id="KW-0238">DNA-binding</keyword>
<dbReference type="InterPro" id="IPR036390">
    <property type="entry name" value="WH_DNA-bd_sf"/>
</dbReference>
<dbReference type="FunFam" id="1.10.8.60:FF:000062">
    <property type="entry name" value="Origin recognition complex subunit 1"/>
    <property type="match status" value="1"/>
</dbReference>
<dbReference type="SMART" id="SM00439">
    <property type="entry name" value="BAH"/>
    <property type="match status" value="1"/>
</dbReference>
<dbReference type="Pfam" id="PF01426">
    <property type="entry name" value="BAH"/>
    <property type="match status" value="1"/>
</dbReference>
<dbReference type="Gene3D" id="3.40.50.300">
    <property type="entry name" value="P-loop containing nucleotide triphosphate hydrolases"/>
    <property type="match status" value="1"/>
</dbReference>
<dbReference type="Pfam" id="PF17872">
    <property type="entry name" value="AAA_lid_10"/>
    <property type="match status" value="1"/>
</dbReference>
<organism evidence="14 15">
    <name type="scientific">Lingula anatina</name>
    <name type="common">Brachiopod</name>
    <name type="synonym">Lingula unguis</name>
    <dbReference type="NCBI Taxonomy" id="7574"/>
    <lineage>
        <taxon>Eukaryota</taxon>
        <taxon>Metazoa</taxon>
        <taxon>Spiralia</taxon>
        <taxon>Lophotrochozoa</taxon>
        <taxon>Brachiopoda</taxon>
        <taxon>Linguliformea</taxon>
        <taxon>Lingulata</taxon>
        <taxon>Lingulida</taxon>
        <taxon>Linguloidea</taxon>
        <taxon>Lingulidae</taxon>
        <taxon>Lingula</taxon>
    </lineage>
</organism>
<keyword evidence="4 11" id="KW-0235">DNA replication</keyword>
<dbReference type="GO" id="GO:0046872">
    <property type="term" value="F:metal ion binding"/>
    <property type="evidence" value="ECO:0007669"/>
    <property type="project" value="UniProtKB-KW"/>
</dbReference>
<dbReference type="GO" id="GO:0006270">
    <property type="term" value="P:DNA replication initiation"/>
    <property type="evidence" value="ECO:0007669"/>
    <property type="project" value="TreeGrafter"/>
</dbReference>
<feature type="compositionally biased region" description="Basic residues" evidence="12">
    <location>
        <begin position="602"/>
        <end position="614"/>
    </location>
</feature>
<dbReference type="SMART" id="SM01074">
    <property type="entry name" value="Cdc6_C"/>
    <property type="match status" value="1"/>
</dbReference>
<dbReference type="InterPro" id="IPR001025">
    <property type="entry name" value="BAH_dom"/>
</dbReference>
<keyword evidence="14" id="KW-1185">Reference proteome</keyword>
<dbReference type="InterPro" id="IPR041083">
    <property type="entry name" value="AAA_lid_10"/>
</dbReference>
<dbReference type="Pfam" id="PF09079">
    <property type="entry name" value="WHD_Cdc6"/>
    <property type="match status" value="1"/>
</dbReference>
<dbReference type="KEGG" id="lak:106181039"/>
<dbReference type="GO" id="GO:0003682">
    <property type="term" value="F:chromatin binding"/>
    <property type="evidence" value="ECO:0007669"/>
    <property type="project" value="InterPro"/>
</dbReference>
<accession>A0A1S3KE58</accession>
<dbReference type="InterPro" id="IPR015163">
    <property type="entry name" value="Cdc6_C"/>
</dbReference>
<dbReference type="GO" id="GO:0005664">
    <property type="term" value="C:nuclear origin of replication recognition complex"/>
    <property type="evidence" value="ECO:0007669"/>
    <property type="project" value="TreeGrafter"/>
</dbReference>
<feature type="domain" description="BAH" evidence="13">
    <location>
        <begin position="45"/>
        <end position="174"/>
    </location>
</feature>
<comment type="subunit">
    <text evidence="11">ORC is composed of six subunits.</text>
</comment>
<dbReference type="PANTHER" id="PTHR10763:SF23">
    <property type="entry name" value="ORIGIN RECOGNITION COMPLEX SUBUNIT 1"/>
    <property type="match status" value="1"/>
</dbReference>
<evidence type="ECO:0000256" key="3">
    <source>
        <dbReference type="ARBA" id="ARBA00019081"/>
    </source>
</evidence>
<dbReference type="Proteomes" id="UP000085678">
    <property type="component" value="Unplaced"/>
</dbReference>
<dbReference type="RefSeq" id="XP_013420740.1">
    <property type="nucleotide sequence ID" value="XM_013565286.1"/>
</dbReference>
<keyword evidence="5" id="KW-0479">Metal-binding</keyword>
<protein>
    <recommendedName>
        <fullName evidence="3 11">Origin recognition complex subunit 1</fullName>
    </recommendedName>
</protein>
<feature type="compositionally biased region" description="Acidic residues" evidence="12">
    <location>
        <begin position="585"/>
        <end position="595"/>
    </location>
</feature>
<evidence type="ECO:0000256" key="12">
    <source>
        <dbReference type="SAM" id="MobiDB-lite"/>
    </source>
</evidence>
<feature type="region of interest" description="Disordered" evidence="12">
    <location>
        <begin position="309"/>
        <end position="332"/>
    </location>
</feature>
<keyword evidence="10 11" id="KW-0539">Nucleus</keyword>
<gene>
    <name evidence="15 16" type="primary">LOC106181039</name>
</gene>
<dbReference type="AlphaFoldDB" id="A0A1S3KE58"/>
<keyword evidence="6 11" id="KW-0547">Nucleotide-binding</keyword>
<feature type="compositionally biased region" description="Basic residues" evidence="12">
    <location>
        <begin position="321"/>
        <end position="332"/>
    </location>
</feature>
<evidence type="ECO:0000256" key="8">
    <source>
        <dbReference type="ARBA" id="ARBA00022842"/>
    </source>
</evidence>
<evidence type="ECO:0000256" key="11">
    <source>
        <dbReference type="RuleBase" id="RU365058"/>
    </source>
</evidence>
<dbReference type="GO" id="GO:0016887">
    <property type="term" value="F:ATP hydrolysis activity"/>
    <property type="evidence" value="ECO:0007669"/>
    <property type="project" value="InterPro"/>
</dbReference>
<evidence type="ECO:0000313" key="15">
    <source>
        <dbReference type="RefSeq" id="XP_013420739.1"/>
    </source>
</evidence>
<dbReference type="RefSeq" id="XP_013420739.1">
    <property type="nucleotide sequence ID" value="XM_013565285.1"/>
</dbReference>
<evidence type="ECO:0000256" key="2">
    <source>
        <dbReference type="ARBA" id="ARBA00008398"/>
    </source>
</evidence>
<comment type="function">
    <text evidence="11">Component of the origin recognition complex (ORC) that binds origins of replication. DNA-binding is ATP-dependent, however specific DNA sequences that define origins of replication have not been identified so far. ORC is required to assemble the pre-replication complex necessary to initiate DNA replication.</text>
</comment>
<evidence type="ECO:0000313" key="16">
    <source>
        <dbReference type="RefSeq" id="XP_013420740.1"/>
    </source>
</evidence>
<dbReference type="STRING" id="7574.A0A1S3KE58"/>
<dbReference type="InterPro" id="IPR027417">
    <property type="entry name" value="P-loop_NTPase"/>
</dbReference>
<evidence type="ECO:0000256" key="10">
    <source>
        <dbReference type="ARBA" id="ARBA00023242"/>
    </source>
</evidence>
<evidence type="ECO:0000256" key="6">
    <source>
        <dbReference type="ARBA" id="ARBA00022741"/>
    </source>
</evidence>
<dbReference type="OrthoDB" id="1926878at2759"/>
<keyword evidence="7 11" id="KW-0067">ATP-binding</keyword>
<dbReference type="SUPFAM" id="SSF52540">
    <property type="entry name" value="P-loop containing nucleoside triphosphate hydrolases"/>
    <property type="match status" value="1"/>
</dbReference>
<dbReference type="PROSITE" id="PS51038">
    <property type="entry name" value="BAH"/>
    <property type="match status" value="1"/>
</dbReference>
<evidence type="ECO:0000313" key="14">
    <source>
        <dbReference type="Proteomes" id="UP000085678"/>
    </source>
</evidence>
<evidence type="ECO:0000256" key="5">
    <source>
        <dbReference type="ARBA" id="ARBA00022723"/>
    </source>
</evidence>
<dbReference type="GO" id="GO:0003688">
    <property type="term" value="F:DNA replication origin binding"/>
    <property type="evidence" value="ECO:0007669"/>
    <property type="project" value="TreeGrafter"/>
</dbReference>
<feature type="compositionally biased region" description="Basic residues" evidence="12">
    <location>
        <begin position="477"/>
        <end position="488"/>
    </location>
</feature>
<dbReference type="SUPFAM" id="SSF46785">
    <property type="entry name" value="Winged helix' DNA-binding domain"/>
    <property type="match status" value="1"/>
</dbReference>
<feature type="compositionally biased region" description="Polar residues" evidence="12">
    <location>
        <begin position="366"/>
        <end position="380"/>
    </location>
</feature>
<evidence type="ECO:0000256" key="7">
    <source>
        <dbReference type="ARBA" id="ARBA00022840"/>
    </source>
</evidence>
<dbReference type="GeneID" id="106181039"/>